<accession>A0A5N5RD43</accession>
<dbReference type="EMBL" id="RQSP01000054">
    <property type="protein sequence ID" value="KAB5604815.1"/>
    <property type="molecule type" value="Genomic_DNA"/>
</dbReference>
<organism evidence="2 3">
    <name type="scientific">Bifidobacterium jacchi</name>
    <dbReference type="NCBI Taxonomy" id="2490545"/>
    <lineage>
        <taxon>Bacteria</taxon>
        <taxon>Bacillati</taxon>
        <taxon>Actinomycetota</taxon>
        <taxon>Actinomycetes</taxon>
        <taxon>Bifidobacteriales</taxon>
        <taxon>Bifidobacteriaceae</taxon>
        <taxon>Bifidobacterium</taxon>
    </lineage>
</organism>
<reference evidence="2 3" key="1">
    <citation type="journal article" date="2019" name="Int. J. Syst. Evol. Microbiol.">
        <title>Bifidobacterium jacchi sp. nov., isolated from the faeces of a baby common marmoset (Callithrix jacchus).</title>
        <authorList>
            <person name="Modesto M."/>
            <person name="Watanabe K."/>
            <person name="Arita M."/>
            <person name="Satti M."/>
            <person name="Oki K."/>
            <person name="Sciavilla P."/>
            <person name="Patavino C."/>
            <person name="Camma C."/>
            <person name="Michelini S."/>
            <person name="Sgorbati B."/>
            <person name="Mattarelli P."/>
        </authorList>
    </citation>
    <scope>NUCLEOTIDE SEQUENCE [LARGE SCALE GENOMIC DNA]</scope>
    <source>
        <strain evidence="2 3">MRM 9.3</strain>
    </source>
</reference>
<feature type="domain" description="Pyridoxamine 5'-phosphate oxidase N-terminal" evidence="1">
    <location>
        <begin position="4"/>
        <end position="102"/>
    </location>
</feature>
<dbReference type="AlphaFoldDB" id="A0A5N5RD43"/>
<dbReference type="InterPro" id="IPR011576">
    <property type="entry name" value="Pyridox_Oxase_N"/>
</dbReference>
<dbReference type="PANTHER" id="PTHR40660:SF1">
    <property type="entry name" value="5'-PHOSPHATE OXIDASE PUTATIVE DOMAIN-CONTAINING PROTEIN-RELATED"/>
    <property type="match status" value="1"/>
</dbReference>
<evidence type="ECO:0000313" key="3">
    <source>
        <dbReference type="Proteomes" id="UP000326336"/>
    </source>
</evidence>
<dbReference type="RefSeq" id="WP_151917550.1">
    <property type="nucleotide sequence ID" value="NZ_RQSP01000054.1"/>
</dbReference>
<proteinExistence type="predicted"/>
<gene>
    <name evidence="2" type="ORF">EHS19_09685</name>
</gene>
<dbReference type="PANTHER" id="PTHR40660">
    <property type="entry name" value="5'-PHOSPHATE OXIDASE PUTATIVE DOMAIN-CONTAINING PROTEIN-RELATED"/>
    <property type="match status" value="1"/>
</dbReference>
<keyword evidence="3" id="KW-1185">Reference proteome</keyword>
<dbReference type="InterPro" id="IPR012349">
    <property type="entry name" value="Split_barrel_FMN-bd"/>
</dbReference>
<name>A0A5N5RD43_9BIFI</name>
<comment type="caution">
    <text evidence="2">The sequence shown here is derived from an EMBL/GenBank/DDBJ whole genome shotgun (WGS) entry which is preliminary data.</text>
</comment>
<protein>
    <submittedName>
        <fullName evidence="2">Pyridoxamine 5'-phosphate oxidase family protein</fullName>
    </submittedName>
</protein>
<evidence type="ECO:0000259" key="1">
    <source>
        <dbReference type="Pfam" id="PF01243"/>
    </source>
</evidence>
<dbReference type="SUPFAM" id="SSF50475">
    <property type="entry name" value="FMN-binding split barrel"/>
    <property type="match status" value="1"/>
</dbReference>
<dbReference type="OrthoDB" id="6196741at2"/>
<evidence type="ECO:0000313" key="2">
    <source>
        <dbReference type="EMBL" id="KAB5604815.1"/>
    </source>
</evidence>
<dbReference type="Proteomes" id="UP000326336">
    <property type="component" value="Unassembled WGS sequence"/>
</dbReference>
<dbReference type="Gene3D" id="2.30.110.10">
    <property type="entry name" value="Electron Transport, Fmn-binding Protein, Chain A"/>
    <property type="match status" value="1"/>
</dbReference>
<sequence length="135" mass="14793">MATITPEIKAFIENNKPAWITTVDKNGTLDLGPKMSLFVLDEHHLAYHERTAGQHYRNLQDGSPLVVAVANLAEKKGYRFRGVVTLHTDDAIYDEQVRVAQANGTKVPAAIPVLEVTEIQDLSSGPNAGKTIDKD</sequence>
<dbReference type="Pfam" id="PF01243">
    <property type="entry name" value="PNPOx_N"/>
    <property type="match status" value="1"/>
</dbReference>